<evidence type="ECO:0000259" key="7">
    <source>
        <dbReference type="PROSITE" id="PS50109"/>
    </source>
</evidence>
<dbReference type="SUPFAM" id="SSF52172">
    <property type="entry name" value="CheY-like"/>
    <property type="match status" value="1"/>
</dbReference>
<evidence type="ECO:0000256" key="4">
    <source>
        <dbReference type="ARBA" id="ARBA00022679"/>
    </source>
</evidence>
<feature type="domain" description="Histidine kinase" evidence="7">
    <location>
        <begin position="21"/>
        <end position="237"/>
    </location>
</feature>
<evidence type="ECO:0000256" key="3">
    <source>
        <dbReference type="ARBA" id="ARBA00022553"/>
    </source>
</evidence>
<dbReference type="RefSeq" id="WP_011645324.1">
    <property type="nucleotide sequence ID" value="NZ_ARYI01000003.1"/>
</dbReference>
<feature type="modified residue" description="4-aspartylphosphate" evidence="6">
    <location>
        <position position="421"/>
    </location>
</feature>
<dbReference type="PATRIC" id="fig|1280951.3.peg.983"/>
<dbReference type="CDD" id="cd16922">
    <property type="entry name" value="HATPase_EvgS-ArcB-TorS-like"/>
    <property type="match status" value="1"/>
</dbReference>
<dbReference type="InterPro" id="IPR036890">
    <property type="entry name" value="HATPase_C_sf"/>
</dbReference>
<dbReference type="InterPro" id="IPR036097">
    <property type="entry name" value="HisK_dim/P_sf"/>
</dbReference>
<evidence type="ECO:0000256" key="2">
    <source>
        <dbReference type="ARBA" id="ARBA00012438"/>
    </source>
</evidence>
<dbReference type="PROSITE" id="PS50110">
    <property type="entry name" value="RESPONSE_REGULATORY"/>
    <property type="match status" value="1"/>
</dbReference>
<evidence type="ECO:0000256" key="1">
    <source>
        <dbReference type="ARBA" id="ARBA00000085"/>
    </source>
</evidence>
<dbReference type="SMART" id="SM00388">
    <property type="entry name" value="HisKA"/>
    <property type="match status" value="1"/>
</dbReference>
<dbReference type="SUPFAM" id="SSF55874">
    <property type="entry name" value="ATPase domain of HSP90 chaperone/DNA topoisomerase II/histidine kinase"/>
    <property type="match status" value="1"/>
</dbReference>
<keyword evidence="4" id="KW-0808">Transferase</keyword>
<organism evidence="9 10">
    <name type="scientific">Hyphomonas hirschiana VP5</name>
    <dbReference type="NCBI Taxonomy" id="1280951"/>
    <lineage>
        <taxon>Bacteria</taxon>
        <taxon>Pseudomonadati</taxon>
        <taxon>Pseudomonadota</taxon>
        <taxon>Alphaproteobacteria</taxon>
        <taxon>Hyphomonadales</taxon>
        <taxon>Hyphomonadaceae</taxon>
        <taxon>Hyphomonas</taxon>
    </lineage>
</organism>
<sequence>MTHDPERPDGAETPEQTFLATASHEIRTPLNGILGTVSLLLETELSPAQREYAETIRLSGGRLLDLLNNVLDYARLDASAVEVEAENFCPVRLCGEVVELLSPRAHAAGLDLAVRSLPSPMPGFLGDAGRIRQILFNLVGNALKFTPRGAVLIDAEVVTGGLAFHIRDTGPGIAPDDQARLFEAFRQTGAGDAYRDGGVGLGLAIVKRLTDLLGGRIDVVSALGEGASFSVFLPLQQSGAPPADAVAFIGGRVGLAGLPPATALSLSAGLQAMGASVLQMDVASGQIPDGIDVLLVGADLPEGAVAAMARQATSLVVLRPEDRGAIARFRALGCVGWLVRPLRMSSVAERIQLARSGGDAADEQELAAGAGRVLIADDNPVNALIARRALESAGFTVTVAATGSEALEAAARMEPNLVLMDLRMPVMDGFEAMRRLRAGGFSPPIIAVSAEINPDIERRARAAGADGVAAKPLDAEALRRLALRWTGRSGAVAGAA</sequence>
<accession>A0A059FYA5</accession>
<dbReference type="CDD" id="cd00082">
    <property type="entry name" value="HisKA"/>
    <property type="match status" value="1"/>
</dbReference>
<keyword evidence="10" id="KW-1185">Reference proteome</keyword>
<dbReference type="Pfam" id="PF00072">
    <property type="entry name" value="Response_reg"/>
    <property type="match status" value="1"/>
</dbReference>
<gene>
    <name evidence="9" type="ORF">HHI_04860</name>
</gene>
<keyword evidence="5 9" id="KW-0418">Kinase</keyword>
<dbReference type="InterPro" id="IPR003661">
    <property type="entry name" value="HisK_dim/P_dom"/>
</dbReference>
<dbReference type="PROSITE" id="PS50109">
    <property type="entry name" value="HIS_KIN"/>
    <property type="match status" value="1"/>
</dbReference>
<dbReference type="PRINTS" id="PR00344">
    <property type="entry name" value="BCTRLSENSOR"/>
</dbReference>
<proteinExistence type="predicted"/>
<dbReference type="Proteomes" id="UP000025061">
    <property type="component" value="Unassembled WGS sequence"/>
</dbReference>
<dbReference type="SMART" id="SM00448">
    <property type="entry name" value="REC"/>
    <property type="match status" value="1"/>
</dbReference>
<dbReference type="PANTHER" id="PTHR43047">
    <property type="entry name" value="TWO-COMPONENT HISTIDINE PROTEIN KINASE"/>
    <property type="match status" value="1"/>
</dbReference>
<dbReference type="CDD" id="cd17546">
    <property type="entry name" value="REC_hyHK_CKI1_RcsC-like"/>
    <property type="match status" value="1"/>
</dbReference>
<comment type="caution">
    <text evidence="9">The sequence shown here is derived from an EMBL/GenBank/DDBJ whole genome shotgun (WGS) entry which is preliminary data.</text>
</comment>
<dbReference type="Gene3D" id="3.40.50.2300">
    <property type="match status" value="2"/>
</dbReference>
<dbReference type="Pfam" id="PF02518">
    <property type="entry name" value="HATPase_c"/>
    <property type="match status" value="1"/>
</dbReference>
<dbReference type="Gene3D" id="1.10.287.130">
    <property type="match status" value="1"/>
</dbReference>
<evidence type="ECO:0000313" key="9">
    <source>
        <dbReference type="EMBL" id="KCZ95458.1"/>
    </source>
</evidence>
<dbReference type="InterPro" id="IPR001789">
    <property type="entry name" value="Sig_transdc_resp-reg_receiver"/>
</dbReference>
<dbReference type="EMBL" id="ARYI01000003">
    <property type="protein sequence ID" value="KCZ95458.1"/>
    <property type="molecule type" value="Genomic_DNA"/>
</dbReference>
<reference evidence="9 10" key="1">
    <citation type="submission" date="2013-04" db="EMBL/GenBank/DDBJ databases">
        <title>Hyphomonas hirschiana VP5 Genome Sequencing.</title>
        <authorList>
            <person name="Lai Q."/>
            <person name="Shao Z."/>
        </authorList>
    </citation>
    <scope>NUCLEOTIDE SEQUENCE [LARGE SCALE GENOMIC DNA]</scope>
    <source>
        <strain evidence="9 10">VP5</strain>
    </source>
</reference>
<evidence type="ECO:0000256" key="5">
    <source>
        <dbReference type="ARBA" id="ARBA00022777"/>
    </source>
</evidence>
<dbReference type="GO" id="GO:0000155">
    <property type="term" value="F:phosphorelay sensor kinase activity"/>
    <property type="evidence" value="ECO:0007669"/>
    <property type="project" value="InterPro"/>
</dbReference>
<protein>
    <recommendedName>
        <fullName evidence="2">histidine kinase</fullName>
        <ecNumber evidence="2">2.7.13.3</ecNumber>
    </recommendedName>
</protein>
<dbReference type="EC" id="2.7.13.3" evidence="2"/>
<evidence type="ECO:0000313" key="10">
    <source>
        <dbReference type="Proteomes" id="UP000025061"/>
    </source>
</evidence>
<dbReference type="Gene3D" id="3.30.565.10">
    <property type="entry name" value="Histidine kinase-like ATPase, C-terminal domain"/>
    <property type="match status" value="1"/>
</dbReference>
<dbReference type="OrthoDB" id="9774458at2"/>
<dbReference type="PANTHER" id="PTHR43047:SF64">
    <property type="entry name" value="HISTIDINE KINASE CONTAINING CHEY-HOMOLOGOUS RECEIVER DOMAIN AND PAS DOMAIN-RELATED"/>
    <property type="match status" value="1"/>
</dbReference>
<dbReference type="AlphaFoldDB" id="A0A059FYA5"/>
<evidence type="ECO:0000256" key="6">
    <source>
        <dbReference type="PROSITE-ProRule" id="PRU00169"/>
    </source>
</evidence>
<feature type="domain" description="Response regulatory" evidence="8">
    <location>
        <begin position="372"/>
        <end position="486"/>
    </location>
</feature>
<dbReference type="InterPro" id="IPR004358">
    <property type="entry name" value="Sig_transdc_His_kin-like_C"/>
</dbReference>
<dbReference type="InterPro" id="IPR011006">
    <property type="entry name" value="CheY-like_superfamily"/>
</dbReference>
<dbReference type="SMART" id="SM00387">
    <property type="entry name" value="HATPase_c"/>
    <property type="match status" value="1"/>
</dbReference>
<keyword evidence="3 6" id="KW-0597">Phosphoprotein</keyword>
<comment type="catalytic activity">
    <reaction evidence="1">
        <text>ATP + protein L-histidine = ADP + protein N-phospho-L-histidine.</text>
        <dbReference type="EC" id="2.7.13.3"/>
    </reaction>
</comment>
<name>A0A059FYA5_9PROT</name>
<evidence type="ECO:0000259" key="8">
    <source>
        <dbReference type="PROSITE" id="PS50110"/>
    </source>
</evidence>
<dbReference type="Pfam" id="PF00512">
    <property type="entry name" value="HisKA"/>
    <property type="match status" value="1"/>
</dbReference>
<dbReference type="SUPFAM" id="SSF47384">
    <property type="entry name" value="Homodimeric domain of signal transducing histidine kinase"/>
    <property type="match status" value="1"/>
</dbReference>
<dbReference type="InterPro" id="IPR005467">
    <property type="entry name" value="His_kinase_dom"/>
</dbReference>
<dbReference type="InterPro" id="IPR003594">
    <property type="entry name" value="HATPase_dom"/>
</dbReference>